<keyword evidence="2" id="KW-0808">Transferase</keyword>
<dbReference type="GO" id="GO:0016757">
    <property type="term" value="F:glycosyltransferase activity"/>
    <property type="evidence" value="ECO:0007669"/>
    <property type="project" value="InterPro"/>
</dbReference>
<dbReference type="PANTHER" id="PTHR12526">
    <property type="entry name" value="GLYCOSYLTRANSFERASE"/>
    <property type="match status" value="1"/>
</dbReference>
<gene>
    <name evidence="2" type="ORF">SAMN05421593_2747</name>
</gene>
<protein>
    <submittedName>
        <fullName evidence="2">Glycosyltransferase involved in cell wall bisynthesis</fullName>
    </submittedName>
</protein>
<sequence length="414" mass="48017">MLTSKKIYLINTKKREKLNKFAFVIITHKKTNLKKKKLLIRIGSLRHGGAEKVLINFLKNLPSDKYDVDLLVNLYSGLYIKEVPSWVTLYYLTKGEMITTNRPQDIPLKAYRVLYQKMFLWFPFLLYKFVLKNKKYDVEIAAIHAMHREILSSPQKDSKKIIWVQNDIFNLKEYTPEVIRQFFKFDKILVISNKLQEGMHKLAKNEAEKASVIKIFNPIDKNDTLRKADIEINDYPFQSDLPTFVTVGTVYPQKGYDRLLNVHKRLIDEGLKHQLLIIGDGYDFDTIQNQLNGLGLQDTAKMMGFSSNPYPYMKKADFYIMSSRHEGFPTIIAEALILNKPISATDISGIKDLLQDGKLGNITENSEEGIYEGMKKFLTDKNVTEEYKKQISQTELPFVLEKSVEHLQKIIDEA</sequence>
<dbReference type="InterPro" id="IPR001296">
    <property type="entry name" value="Glyco_trans_1"/>
</dbReference>
<dbReference type="STRING" id="680127.SAMN05421593_2747"/>
<reference evidence="2 3" key="1">
    <citation type="submission" date="2016-10" db="EMBL/GenBank/DDBJ databases">
        <authorList>
            <person name="de Groot N.N."/>
        </authorList>
    </citation>
    <scope>NUCLEOTIDE SEQUENCE [LARGE SCALE GENOMIC DNA]</scope>
    <source>
        <strain evidence="2 3">DSM 23031</strain>
    </source>
</reference>
<dbReference type="Gene3D" id="3.40.50.2000">
    <property type="entry name" value="Glycogen Phosphorylase B"/>
    <property type="match status" value="2"/>
</dbReference>
<evidence type="ECO:0000313" key="3">
    <source>
        <dbReference type="Proteomes" id="UP000198561"/>
    </source>
</evidence>
<dbReference type="EMBL" id="FNWQ01000003">
    <property type="protein sequence ID" value="SEH34789.1"/>
    <property type="molecule type" value="Genomic_DNA"/>
</dbReference>
<feature type="domain" description="Glycosyl transferase family 1" evidence="1">
    <location>
        <begin position="231"/>
        <end position="390"/>
    </location>
</feature>
<organism evidence="2 3">
    <name type="scientific">Chryseobacterium culicis</name>
    <dbReference type="NCBI Taxonomy" id="680127"/>
    <lineage>
        <taxon>Bacteria</taxon>
        <taxon>Pseudomonadati</taxon>
        <taxon>Bacteroidota</taxon>
        <taxon>Flavobacteriia</taxon>
        <taxon>Flavobacteriales</taxon>
        <taxon>Weeksellaceae</taxon>
        <taxon>Chryseobacterium group</taxon>
        <taxon>Chryseobacterium</taxon>
    </lineage>
</organism>
<dbReference type="Proteomes" id="UP000198561">
    <property type="component" value="Unassembled WGS sequence"/>
</dbReference>
<evidence type="ECO:0000313" key="2">
    <source>
        <dbReference type="EMBL" id="SEH34789.1"/>
    </source>
</evidence>
<proteinExistence type="predicted"/>
<evidence type="ECO:0000259" key="1">
    <source>
        <dbReference type="Pfam" id="PF00534"/>
    </source>
</evidence>
<dbReference type="Pfam" id="PF00534">
    <property type="entry name" value="Glycos_transf_1"/>
    <property type="match status" value="1"/>
</dbReference>
<name>A0A1H6HG43_CHRCI</name>
<dbReference type="CDD" id="cd03811">
    <property type="entry name" value="GT4_GT28_WabH-like"/>
    <property type="match status" value="1"/>
</dbReference>
<accession>A0A1H6HG43</accession>
<dbReference type="SUPFAM" id="SSF53756">
    <property type="entry name" value="UDP-Glycosyltransferase/glycogen phosphorylase"/>
    <property type="match status" value="1"/>
</dbReference>
<dbReference type="PANTHER" id="PTHR12526:SF630">
    <property type="entry name" value="GLYCOSYLTRANSFERASE"/>
    <property type="match status" value="1"/>
</dbReference>
<dbReference type="AlphaFoldDB" id="A0A1H6HG43"/>